<keyword evidence="2" id="KW-1185">Reference proteome</keyword>
<organism evidence="1 2">
    <name type="scientific">Oceanidesulfovibrio indonesiensis</name>
    <dbReference type="NCBI Taxonomy" id="54767"/>
    <lineage>
        <taxon>Bacteria</taxon>
        <taxon>Pseudomonadati</taxon>
        <taxon>Thermodesulfobacteriota</taxon>
        <taxon>Desulfovibrionia</taxon>
        <taxon>Desulfovibrionales</taxon>
        <taxon>Desulfovibrionaceae</taxon>
        <taxon>Oceanidesulfovibrio</taxon>
    </lineage>
</organism>
<evidence type="ECO:0000313" key="2">
    <source>
        <dbReference type="Proteomes" id="UP000448292"/>
    </source>
</evidence>
<dbReference type="Proteomes" id="UP000448292">
    <property type="component" value="Unassembled WGS sequence"/>
</dbReference>
<gene>
    <name evidence="1" type="ORF">DPQ33_01300</name>
</gene>
<reference evidence="1 2" key="1">
    <citation type="submission" date="2018-06" db="EMBL/GenBank/DDBJ databases">
        <title>Complete genome of Desulfovibrio indonesiensis P37SLT.</title>
        <authorList>
            <person name="Crispim J.S."/>
            <person name="Vidigal P.M.P."/>
            <person name="Silva L.C.F."/>
            <person name="Laguardia C.N."/>
            <person name="Araujo L.C."/>
            <person name="Dias R.S."/>
            <person name="Sousa M.P."/>
            <person name="Paula S.O."/>
            <person name="Silva C."/>
        </authorList>
    </citation>
    <scope>NUCLEOTIDE SEQUENCE [LARGE SCALE GENOMIC DNA]</scope>
    <source>
        <strain evidence="1 2">P37SLT</strain>
    </source>
</reference>
<accession>A0A7M3MJC5</accession>
<comment type="caution">
    <text evidence="1">The sequence shown here is derived from an EMBL/GenBank/DDBJ whole genome shotgun (WGS) entry which is preliminary data.</text>
</comment>
<protein>
    <submittedName>
        <fullName evidence="1">Uncharacterized protein</fullName>
    </submittedName>
</protein>
<dbReference type="RefSeq" id="WP_144301355.1">
    <property type="nucleotide sequence ID" value="NZ_QMIE01000001.1"/>
</dbReference>
<name>A0A7M3MJC5_9BACT</name>
<evidence type="ECO:0000313" key="1">
    <source>
        <dbReference type="EMBL" id="TVM19894.1"/>
    </source>
</evidence>
<proteinExistence type="predicted"/>
<dbReference type="EMBL" id="QMIE01000001">
    <property type="protein sequence ID" value="TVM19894.1"/>
    <property type="molecule type" value="Genomic_DNA"/>
</dbReference>
<dbReference type="OrthoDB" id="5454163at2"/>
<sequence length="149" mass="16586">MDRISLSRNGKRPFEFYGRHLAEYAPVKGLPLGVFSWKLDLYAAEQGGYVLASALEIAVPARLSLASAKTFDSAQDLVKYLWEGDHHCVEPPMKLVQMAAHDDRDLRMMLSPACLENGLPAVRPEASMARRREVSEDELFIPGLEPAMA</sequence>
<dbReference type="AlphaFoldDB" id="A0A7M3MJC5"/>